<sequence>MNDIISKSRQVAEVAFAKAQSQSLARSRALEEHDLIASSRDEKTNRLREARLAKERQDRENAKAALVAKRAKTS</sequence>
<evidence type="ECO:0000313" key="3">
    <source>
        <dbReference type="Proteomes" id="UP000308828"/>
    </source>
</evidence>
<name>A0A4S8P1V1_9HYPH</name>
<gene>
    <name evidence="2" type="ORF">FAA97_08500</name>
</gene>
<protein>
    <submittedName>
        <fullName evidence="2">Uncharacterized protein</fullName>
    </submittedName>
</protein>
<dbReference type="OrthoDB" id="8163684at2"/>
<dbReference type="EMBL" id="STGV01000002">
    <property type="protein sequence ID" value="THV24007.1"/>
    <property type="molecule type" value="Genomic_DNA"/>
</dbReference>
<keyword evidence="3" id="KW-1185">Reference proteome</keyword>
<feature type="region of interest" description="Disordered" evidence="1">
    <location>
        <begin position="54"/>
        <end position="74"/>
    </location>
</feature>
<evidence type="ECO:0000256" key="1">
    <source>
        <dbReference type="SAM" id="MobiDB-lite"/>
    </source>
</evidence>
<organism evidence="2 3">
    <name type="scientific">Peteryoungia ipomoeae</name>
    <dbReference type="NCBI Taxonomy" id="1210932"/>
    <lineage>
        <taxon>Bacteria</taxon>
        <taxon>Pseudomonadati</taxon>
        <taxon>Pseudomonadota</taxon>
        <taxon>Alphaproteobacteria</taxon>
        <taxon>Hyphomicrobiales</taxon>
        <taxon>Rhizobiaceae</taxon>
        <taxon>Peteryoungia</taxon>
    </lineage>
</organism>
<reference evidence="2 3" key="1">
    <citation type="submission" date="2019-04" db="EMBL/GenBank/DDBJ databases">
        <title>Genome sequence of strain shin9-1.</title>
        <authorList>
            <person name="Gao J."/>
            <person name="Sun J."/>
        </authorList>
    </citation>
    <scope>NUCLEOTIDE SEQUENCE [LARGE SCALE GENOMIC DNA]</scope>
    <source>
        <strain evidence="3">shin9-1</strain>
    </source>
</reference>
<accession>A0A4S8P1V1</accession>
<comment type="caution">
    <text evidence="2">The sequence shown here is derived from an EMBL/GenBank/DDBJ whole genome shotgun (WGS) entry which is preliminary data.</text>
</comment>
<proteinExistence type="predicted"/>
<dbReference type="Proteomes" id="UP000308828">
    <property type="component" value="Unassembled WGS sequence"/>
</dbReference>
<dbReference type="AlphaFoldDB" id="A0A4S8P1V1"/>
<dbReference type="RefSeq" id="WP_136598100.1">
    <property type="nucleotide sequence ID" value="NZ_STGV01000002.1"/>
</dbReference>
<evidence type="ECO:0000313" key="2">
    <source>
        <dbReference type="EMBL" id="THV24007.1"/>
    </source>
</evidence>